<evidence type="ECO:0000256" key="1">
    <source>
        <dbReference type="SAM" id="Phobius"/>
    </source>
</evidence>
<evidence type="ECO:0000313" key="2">
    <source>
        <dbReference type="EMBL" id="AZS40289.1"/>
    </source>
</evidence>
<organism evidence="2 3">
    <name type="scientific">Microbacterium oxydans</name>
    <dbReference type="NCBI Taxonomy" id="82380"/>
    <lineage>
        <taxon>Bacteria</taxon>
        <taxon>Bacillati</taxon>
        <taxon>Actinomycetota</taxon>
        <taxon>Actinomycetes</taxon>
        <taxon>Micrococcales</taxon>
        <taxon>Microbacteriaceae</taxon>
        <taxon>Microbacterium</taxon>
    </lineage>
</organism>
<name>A0A3Q9J6E3_9MICO</name>
<keyword evidence="1" id="KW-1133">Transmembrane helix</keyword>
<keyword evidence="1" id="KW-0812">Transmembrane</keyword>
<evidence type="ECO:0000313" key="3">
    <source>
        <dbReference type="Proteomes" id="UP000274841"/>
    </source>
</evidence>
<feature type="transmembrane region" description="Helical" evidence="1">
    <location>
        <begin position="75"/>
        <end position="95"/>
    </location>
</feature>
<keyword evidence="1" id="KW-0472">Membrane</keyword>
<accession>A0A3Q9J6E3</accession>
<feature type="transmembrane region" description="Helical" evidence="1">
    <location>
        <begin position="12"/>
        <end position="30"/>
    </location>
</feature>
<gene>
    <name evidence="2" type="ORF">CVS54_01615</name>
</gene>
<proteinExistence type="predicted"/>
<feature type="transmembrane region" description="Helical" evidence="1">
    <location>
        <begin position="101"/>
        <end position="118"/>
    </location>
</feature>
<protein>
    <submittedName>
        <fullName evidence="2">Uncharacterized protein</fullName>
    </submittedName>
</protein>
<reference evidence="2 3" key="1">
    <citation type="submission" date="2018-08" db="EMBL/GenBank/DDBJ databases">
        <title>Microbacterium oxydans strain HG3.</title>
        <authorList>
            <person name="ORTET P."/>
        </authorList>
    </citation>
    <scope>NUCLEOTIDE SEQUENCE [LARGE SCALE GENOMIC DNA]</scope>
    <source>
        <strain evidence="2 3">HG3</strain>
    </source>
</reference>
<dbReference type="KEGG" id="moy:CVS54_01615"/>
<dbReference type="Proteomes" id="UP000274841">
    <property type="component" value="Chromosome"/>
</dbReference>
<dbReference type="AlphaFoldDB" id="A0A3Q9J6E3"/>
<sequence>MRIKTPAAKVGYLLVFVVGITLTAVPLAAIGYELGFAWATVALVAAVVVAARTFRGAGESDAPRPWWKMTSTRGSALLLSAFFLIQGVASSLGAFGVPDRTLALVGGVAALVIAAFYLHSALRVQQHAVTS</sequence>
<dbReference type="EMBL" id="CP031422">
    <property type="protein sequence ID" value="AZS40289.1"/>
    <property type="molecule type" value="Genomic_DNA"/>
</dbReference>
<feature type="transmembrane region" description="Helical" evidence="1">
    <location>
        <begin position="36"/>
        <end position="54"/>
    </location>
</feature>